<evidence type="ECO:0000313" key="7">
    <source>
        <dbReference type="Proteomes" id="UP000595437"/>
    </source>
</evidence>
<dbReference type="Gene3D" id="3.40.50.300">
    <property type="entry name" value="P-loop containing nucleotide triphosphate hydrolases"/>
    <property type="match status" value="1"/>
</dbReference>
<dbReference type="InterPro" id="IPR050173">
    <property type="entry name" value="ABC_transporter_C-like"/>
</dbReference>
<dbReference type="GO" id="GO:0016887">
    <property type="term" value="F:ATP hydrolysis activity"/>
    <property type="evidence" value="ECO:0007669"/>
    <property type="project" value="InterPro"/>
</dbReference>
<organism evidence="6 7">
    <name type="scientific">Caligus rogercresseyi</name>
    <name type="common">Sea louse</name>
    <dbReference type="NCBI Taxonomy" id="217165"/>
    <lineage>
        <taxon>Eukaryota</taxon>
        <taxon>Metazoa</taxon>
        <taxon>Ecdysozoa</taxon>
        <taxon>Arthropoda</taxon>
        <taxon>Crustacea</taxon>
        <taxon>Multicrustacea</taxon>
        <taxon>Hexanauplia</taxon>
        <taxon>Copepoda</taxon>
        <taxon>Siphonostomatoida</taxon>
        <taxon>Caligidae</taxon>
        <taxon>Caligus</taxon>
    </lineage>
</organism>
<reference evidence="7" key="1">
    <citation type="submission" date="2021-01" db="EMBL/GenBank/DDBJ databases">
        <title>Caligus Genome Assembly.</title>
        <authorList>
            <person name="Gallardo-Escarate C."/>
        </authorList>
    </citation>
    <scope>NUCLEOTIDE SEQUENCE [LARGE SCALE GENOMIC DNA]</scope>
</reference>
<keyword evidence="7" id="KW-1185">Reference proteome</keyword>
<dbReference type="SUPFAM" id="SSF52540">
    <property type="entry name" value="P-loop containing nucleoside triphosphate hydrolases"/>
    <property type="match status" value="1"/>
</dbReference>
<evidence type="ECO:0000259" key="5">
    <source>
        <dbReference type="Pfam" id="PF00005"/>
    </source>
</evidence>
<dbReference type="AlphaFoldDB" id="A0A7T8KHE4"/>
<keyword evidence="4 6" id="KW-0067">ATP-binding</keyword>
<dbReference type="InterPro" id="IPR027417">
    <property type="entry name" value="P-loop_NTPase"/>
</dbReference>
<keyword evidence="3" id="KW-0547">Nucleotide-binding</keyword>
<dbReference type="GO" id="GO:0042626">
    <property type="term" value="F:ATPase-coupled transmembrane transporter activity"/>
    <property type="evidence" value="ECO:0007669"/>
    <property type="project" value="TreeGrafter"/>
</dbReference>
<dbReference type="EMBL" id="CP045890">
    <property type="protein sequence ID" value="QQP55980.1"/>
    <property type="molecule type" value="Genomic_DNA"/>
</dbReference>
<dbReference type="InterPro" id="IPR003439">
    <property type="entry name" value="ABC_transporter-like_ATP-bd"/>
</dbReference>
<sequence>RVSIIPQDPLLFSGTVRKNLDPFDDYEDHEIWGALQQANLSKVVSALSKSLDAEVTDGGSNFSIGQRQLMCLARAILRKNRILVMDEPLPCRSSNGHPIQETIRTKFSQCTVLTIAHRLQTVMDSDRMLVLSDGRIE</sequence>
<dbReference type="Proteomes" id="UP000595437">
    <property type="component" value="Chromosome 1"/>
</dbReference>
<dbReference type="PANTHER" id="PTHR24223">
    <property type="entry name" value="ATP-BINDING CASSETTE SUB-FAMILY C"/>
    <property type="match status" value="1"/>
</dbReference>
<dbReference type="GO" id="GO:0016020">
    <property type="term" value="C:membrane"/>
    <property type="evidence" value="ECO:0007669"/>
    <property type="project" value="UniProtKB-SubCell"/>
</dbReference>
<accession>A0A7T8KHE4</accession>
<evidence type="ECO:0000256" key="2">
    <source>
        <dbReference type="ARBA" id="ARBA00009726"/>
    </source>
</evidence>
<evidence type="ECO:0000313" key="6">
    <source>
        <dbReference type="EMBL" id="QQP55980.1"/>
    </source>
</evidence>
<feature type="non-terminal residue" evidence="6">
    <location>
        <position position="137"/>
    </location>
</feature>
<evidence type="ECO:0000256" key="1">
    <source>
        <dbReference type="ARBA" id="ARBA00004141"/>
    </source>
</evidence>
<feature type="domain" description="ABC transporter" evidence="5">
    <location>
        <begin position="1"/>
        <end position="89"/>
    </location>
</feature>
<dbReference type="OrthoDB" id="7594166at2759"/>
<evidence type="ECO:0000256" key="4">
    <source>
        <dbReference type="ARBA" id="ARBA00022840"/>
    </source>
</evidence>
<proteinExistence type="inferred from homology"/>
<protein>
    <submittedName>
        <fullName evidence="6">ATP-binding cassette sub-family C member 4</fullName>
    </submittedName>
</protein>
<comment type="similarity">
    <text evidence="2">Belongs to the ABC transporter superfamily. ABCC family. Conjugate transporter (TC 3.A.1.208) subfamily.</text>
</comment>
<dbReference type="GO" id="GO:0005524">
    <property type="term" value="F:ATP binding"/>
    <property type="evidence" value="ECO:0007669"/>
    <property type="project" value="UniProtKB-KW"/>
</dbReference>
<dbReference type="Pfam" id="PF00005">
    <property type="entry name" value="ABC_tran"/>
    <property type="match status" value="1"/>
</dbReference>
<evidence type="ECO:0000256" key="3">
    <source>
        <dbReference type="ARBA" id="ARBA00022741"/>
    </source>
</evidence>
<dbReference type="PANTHER" id="PTHR24223:SF456">
    <property type="entry name" value="MULTIDRUG RESISTANCE-ASSOCIATED PROTEIN LETHAL(2)03659"/>
    <property type="match status" value="1"/>
</dbReference>
<gene>
    <name evidence="6" type="ORF">FKW44_000492</name>
</gene>
<name>A0A7T8KHE4_CALRO</name>
<feature type="non-terminal residue" evidence="6">
    <location>
        <position position="1"/>
    </location>
</feature>
<comment type="subcellular location">
    <subcellularLocation>
        <location evidence="1">Membrane</location>
        <topology evidence="1">Multi-pass membrane protein</topology>
    </subcellularLocation>
</comment>